<evidence type="ECO:0000313" key="4">
    <source>
        <dbReference type="Proteomes" id="UP001178507"/>
    </source>
</evidence>
<feature type="region of interest" description="Disordered" evidence="1">
    <location>
        <begin position="702"/>
        <end position="729"/>
    </location>
</feature>
<dbReference type="InterPro" id="IPR036691">
    <property type="entry name" value="Endo/exonu/phosph_ase_sf"/>
</dbReference>
<dbReference type="AlphaFoldDB" id="A0AA36IB17"/>
<dbReference type="Gene3D" id="3.60.10.10">
    <property type="entry name" value="Endonuclease/exonuclease/phosphatase"/>
    <property type="match status" value="1"/>
</dbReference>
<protein>
    <recommendedName>
        <fullName evidence="2">OTU domain-containing protein</fullName>
    </recommendedName>
</protein>
<feature type="region of interest" description="Disordered" evidence="1">
    <location>
        <begin position="62"/>
        <end position="132"/>
    </location>
</feature>
<proteinExistence type="predicted"/>
<dbReference type="InterPro" id="IPR003323">
    <property type="entry name" value="OTU_dom"/>
</dbReference>
<feature type="region of interest" description="Disordered" evidence="1">
    <location>
        <begin position="488"/>
        <end position="567"/>
    </location>
</feature>
<evidence type="ECO:0000313" key="3">
    <source>
        <dbReference type="EMBL" id="CAJ1384433.1"/>
    </source>
</evidence>
<gene>
    <name evidence="3" type="ORF">EVOR1521_LOCUS11310</name>
</gene>
<dbReference type="EMBL" id="CAUJNA010001113">
    <property type="protein sequence ID" value="CAJ1384433.1"/>
    <property type="molecule type" value="Genomic_DNA"/>
</dbReference>
<dbReference type="PANTHER" id="PTHR12419">
    <property type="entry name" value="OTU DOMAIN CONTAINING PROTEIN"/>
    <property type="match status" value="1"/>
</dbReference>
<dbReference type="Proteomes" id="UP001178507">
    <property type="component" value="Unassembled WGS sequence"/>
</dbReference>
<feature type="region of interest" description="Disordered" evidence="1">
    <location>
        <begin position="1"/>
        <end position="44"/>
    </location>
</feature>
<dbReference type="SUPFAM" id="SSF56219">
    <property type="entry name" value="DNase I-like"/>
    <property type="match status" value="1"/>
</dbReference>
<evidence type="ECO:0000259" key="2">
    <source>
        <dbReference type="PROSITE" id="PS50802"/>
    </source>
</evidence>
<feature type="compositionally biased region" description="Basic and acidic residues" evidence="1">
    <location>
        <begin position="717"/>
        <end position="729"/>
    </location>
</feature>
<feature type="compositionally biased region" description="Low complexity" evidence="1">
    <location>
        <begin position="635"/>
        <end position="647"/>
    </location>
</feature>
<dbReference type="GO" id="GO:0016579">
    <property type="term" value="P:protein deubiquitination"/>
    <property type="evidence" value="ECO:0007669"/>
    <property type="project" value="TreeGrafter"/>
</dbReference>
<keyword evidence="4" id="KW-1185">Reference proteome</keyword>
<evidence type="ECO:0000256" key="1">
    <source>
        <dbReference type="SAM" id="MobiDB-lite"/>
    </source>
</evidence>
<dbReference type="SUPFAM" id="SSF54001">
    <property type="entry name" value="Cysteine proteinases"/>
    <property type="match status" value="1"/>
</dbReference>
<feature type="compositionally biased region" description="Acidic residues" evidence="1">
    <location>
        <begin position="66"/>
        <end position="81"/>
    </location>
</feature>
<feature type="domain" description="OTU" evidence="2">
    <location>
        <begin position="150"/>
        <end position="288"/>
    </location>
</feature>
<dbReference type="GO" id="GO:0004843">
    <property type="term" value="F:cysteine-type deubiquitinase activity"/>
    <property type="evidence" value="ECO:0007669"/>
    <property type="project" value="TreeGrafter"/>
</dbReference>
<organism evidence="3 4">
    <name type="scientific">Effrenium voratum</name>
    <dbReference type="NCBI Taxonomy" id="2562239"/>
    <lineage>
        <taxon>Eukaryota</taxon>
        <taxon>Sar</taxon>
        <taxon>Alveolata</taxon>
        <taxon>Dinophyceae</taxon>
        <taxon>Suessiales</taxon>
        <taxon>Symbiodiniaceae</taxon>
        <taxon>Effrenium</taxon>
    </lineage>
</organism>
<dbReference type="Gene3D" id="3.90.70.80">
    <property type="match status" value="1"/>
</dbReference>
<accession>A0AA36IB17</accession>
<feature type="compositionally biased region" description="Basic and acidic residues" evidence="1">
    <location>
        <begin position="8"/>
        <end position="29"/>
    </location>
</feature>
<dbReference type="Pfam" id="PF02338">
    <property type="entry name" value="OTU"/>
    <property type="match status" value="1"/>
</dbReference>
<dbReference type="PROSITE" id="PS50802">
    <property type="entry name" value="OTU"/>
    <property type="match status" value="1"/>
</dbReference>
<feature type="compositionally biased region" description="Basic and acidic residues" evidence="1">
    <location>
        <begin position="108"/>
        <end position="132"/>
    </location>
</feature>
<name>A0AA36IB17_9DINO</name>
<feature type="compositionally biased region" description="Basic residues" evidence="1">
    <location>
        <begin position="95"/>
        <end position="107"/>
    </location>
</feature>
<reference evidence="3" key="1">
    <citation type="submission" date="2023-08" db="EMBL/GenBank/DDBJ databases">
        <authorList>
            <person name="Chen Y."/>
            <person name="Shah S."/>
            <person name="Dougan E. K."/>
            <person name="Thang M."/>
            <person name="Chan C."/>
        </authorList>
    </citation>
    <scope>NUCLEOTIDE SEQUENCE</scope>
</reference>
<sequence>MAGSSEELEVRHEREEQELEERGKKHIEDVTAAAGKGKKAKQVIEAAEREVEQWLYELRERHKEELEEAAPQEAKSEEEESKVDKVSPEDEAEKARKKKEKAQKKRQAKADKEAQKEADKEREKREAGPSARELELTALAAALTKQKPPLEVLEIPSDGHCLYRSVADQLRRFTHHEFTESADERYKEVRKICAESLRSQVENYSPFAELKEGEDFEGYCRRVESSADWGGELELRALADALKVRILVFQAGAEPLVLGESKAKTKLQVSFHRHYYALGEHYNSVVPIACTSPLPAISWPRRLGKVSTYHMPCDFSHMQVMVIHASLAAGCAYEFAGDLPLILAGDFNFRPGSAPYELLTTGSLHKEHLDYPGTIEGWSLAREGQVLRSAYAEKHKQGEPTYTNFAWNKAFPGFSRIAIWQPVASVFEFPKSILPLVFAREDQIWWRGVNISDTFHKLHGDSPVKSLPRRRPQWQSVSEFFVRAREEAAQEQPGFRRMPEKGKSPGKLAIPVSRAQSPGRGSIRPRSATGVSKRGSQPSRSEPVIRRRPQSAPALLRNDMPGLMRKTHEDPLRQHVEDVAVQKRMEWLKREGRTKRDFIERVDVLSDPILFDLKVNHNSAVRARSASKEIPSPRSSKSSQKSGQKSGHPANRAAENLRRLCGSLSKDTRHHCARMRIPAKVVEADRLKLLFENLKAIQRGTTVLRKQRSPTSPARRSLTEDPEQSKKPEISMAVAEGLKNLWGPHVVSPGDMNHPLVRLAYFISGSFPGRMRMILEAFDWACTGSLTKQDFCVGLEFMGYSSTVDYSDLFTMLDAEGQGRLDVRWLEDHLENLVDAKE</sequence>
<dbReference type="InterPro" id="IPR038765">
    <property type="entry name" value="Papain-like_cys_pep_sf"/>
</dbReference>
<dbReference type="InterPro" id="IPR050704">
    <property type="entry name" value="Peptidase_C85-like"/>
</dbReference>
<comment type="caution">
    <text evidence="3">The sequence shown here is derived from an EMBL/GenBank/DDBJ whole genome shotgun (WGS) entry which is preliminary data.</text>
</comment>
<dbReference type="CDD" id="cd22748">
    <property type="entry name" value="OTU_OTUD6-like"/>
    <property type="match status" value="1"/>
</dbReference>
<dbReference type="PANTHER" id="PTHR12419:SF10">
    <property type="entry name" value="DEUBIQUITINASE OTUD6B"/>
    <property type="match status" value="1"/>
</dbReference>
<feature type="region of interest" description="Disordered" evidence="1">
    <location>
        <begin position="620"/>
        <end position="654"/>
    </location>
</feature>